<organism evidence="2 3">
    <name type="scientific">Alloyangia pacifica</name>
    <dbReference type="NCBI Taxonomy" id="311180"/>
    <lineage>
        <taxon>Bacteria</taxon>
        <taxon>Pseudomonadati</taxon>
        <taxon>Pseudomonadota</taxon>
        <taxon>Alphaproteobacteria</taxon>
        <taxon>Rhodobacterales</taxon>
        <taxon>Roseobacteraceae</taxon>
        <taxon>Alloyangia</taxon>
    </lineage>
</organism>
<evidence type="ECO:0000256" key="1">
    <source>
        <dbReference type="SAM" id="MobiDB-lite"/>
    </source>
</evidence>
<name>A0A2U8HAR7_9RHOB</name>
<dbReference type="RefSeq" id="WP_108964946.1">
    <property type="nucleotide sequence ID" value="NZ_CP022189.1"/>
</dbReference>
<proteinExistence type="predicted"/>
<dbReference type="InterPro" id="IPR006522">
    <property type="entry name" value="Phage_virion_morphogenesis"/>
</dbReference>
<feature type="compositionally biased region" description="Basic and acidic residues" evidence="1">
    <location>
        <begin position="44"/>
        <end position="54"/>
    </location>
</feature>
<dbReference type="EMBL" id="CP022189">
    <property type="protein sequence ID" value="AWI83059.1"/>
    <property type="molecule type" value="Genomic_DNA"/>
</dbReference>
<reference evidence="2 3" key="1">
    <citation type="submission" date="2017-06" db="EMBL/GenBank/DDBJ databases">
        <title>Yangia sp. YSBP01 complete genome sequence.</title>
        <authorList>
            <person name="Woo J.-H."/>
            <person name="Kim H.-S."/>
        </authorList>
    </citation>
    <scope>NUCLEOTIDE SEQUENCE [LARGE SCALE GENOMIC DNA]</scope>
    <source>
        <strain evidence="2 3">YSBP01</strain>
    </source>
</reference>
<evidence type="ECO:0000313" key="3">
    <source>
        <dbReference type="Proteomes" id="UP000244915"/>
    </source>
</evidence>
<accession>A0A2U8HAR7</accession>
<dbReference type="NCBIfam" id="TIGR01635">
    <property type="entry name" value="tail_comp_S"/>
    <property type="match status" value="1"/>
</dbReference>
<dbReference type="Proteomes" id="UP000244915">
    <property type="component" value="Chromosome 1"/>
</dbReference>
<dbReference type="OrthoDB" id="2081253at2"/>
<dbReference type="Pfam" id="PF05069">
    <property type="entry name" value="Phage_tail_S"/>
    <property type="match status" value="1"/>
</dbReference>
<gene>
    <name evidence="2" type="ORF">CEW88_04910</name>
</gene>
<dbReference type="AlphaFoldDB" id="A0A2U8HAR7"/>
<dbReference type="KEGG" id="ypac:CEW88_04910"/>
<evidence type="ECO:0000313" key="2">
    <source>
        <dbReference type="EMBL" id="AWI83059.1"/>
    </source>
</evidence>
<sequence>MIRVDLTTNEISAALKRVSDALSDLSPLMQDIGEYMVKSTKDNFADAESPDGKKWAPRKQSTMDAYARRKDTPGPTPLIGPTKSLSGTISYEASGDSVEWGSKMIYAAVQQFGAEAGEFGARMGVNKKGQRFFMPIPWGNIPARPFLGIGREQELEVMELVAEHLANAAR</sequence>
<protein>
    <submittedName>
        <fullName evidence="2">Phage virion morphogenesis protein</fullName>
    </submittedName>
</protein>
<feature type="region of interest" description="Disordered" evidence="1">
    <location>
        <begin position="44"/>
        <end position="83"/>
    </location>
</feature>